<dbReference type="AlphaFoldDB" id="A0A9Q0SDC9"/>
<name>A0A9Q0SDC9_SALVM</name>
<gene>
    <name evidence="1" type="ORF">OIU85_012574</name>
</gene>
<evidence type="ECO:0000313" key="1">
    <source>
        <dbReference type="EMBL" id="KAJ6673579.1"/>
    </source>
</evidence>
<protein>
    <submittedName>
        <fullName evidence="1">Uncharacterized protein</fullName>
    </submittedName>
</protein>
<proteinExistence type="predicted"/>
<reference evidence="1 2" key="1">
    <citation type="journal article" date="2023" name="Int. J. Mol. Sci.">
        <title>De Novo Assembly and Annotation of 11 Diverse Shrub Willow (Salix) Genomes Reveals Novel Gene Organization in Sex-Linked Regions.</title>
        <authorList>
            <person name="Hyden B."/>
            <person name="Feng K."/>
            <person name="Yates T.B."/>
            <person name="Jawdy S."/>
            <person name="Cereghino C."/>
            <person name="Smart L.B."/>
            <person name="Muchero W."/>
        </authorList>
    </citation>
    <scope>NUCLEOTIDE SEQUENCE [LARGE SCALE GENOMIC DNA]</scope>
    <source>
        <tissue evidence="1">Shoot tip</tissue>
    </source>
</reference>
<keyword evidence="2" id="KW-1185">Reference proteome</keyword>
<organism evidence="1 2">
    <name type="scientific">Salix viminalis</name>
    <name type="common">Common osier</name>
    <name type="synonym">Basket willow</name>
    <dbReference type="NCBI Taxonomy" id="40686"/>
    <lineage>
        <taxon>Eukaryota</taxon>
        <taxon>Viridiplantae</taxon>
        <taxon>Streptophyta</taxon>
        <taxon>Embryophyta</taxon>
        <taxon>Tracheophyta</taxon>
        <taxon>Spermatophyta</taxon>
        <taxon>Magnoliopsida</taxon>
        <taxon>eudicotyledons</taxon>
        <taxon>Gunneridae</taxon>
        <taxon>Pentapetalae</taxon>
        <taxon>rosids</taxon>
        <taxon>fabids</taxon>
        <taxon>Malpighiales</taxon>
        <taxon>Salicaceae</taxon>
        <taxon>Saliceae</taxon>
        <taxon>Salix</taxon>
    </lineage>
</organism>
<sequence length="134" mass="15053">MGFVAVIGKQLQGVVVFMLEVVLDLLRLRQPIFLSMAFLSKWDRLLTLRRLLSSISSSDLIKGGLAWGSVVRGHRLRYGECEKQFMASEVTKIHSGPKPKGDSFGQRGSGLDFQIRSCLLPDPQQIWVPHVSWT</sequence>
<dbReference type="Proteomes" id="UP001151529">
    <property type="component" value="Chromosome 18"/>
</dbReference>
<comment type="caution">
    <text evidence="1">The sequence shown here is derived from an EMBL/GenBank/DDBJ whole genome shotgun (WGS) entry which is preliminary data.</text>
</comment>
<evidence type="ECO:0000313" key="2">
    <source>
        <dbReference type="Proteomes" id="UP001151529"/>
    </source>
</evidence>
<dbReference type="EMBL" id="JAPFFL010000017">
    <property type="protein sequence ID" value="KAJ6673579.1"/>
    <property type="molecule type" value="Genomic_DNA"/>
</dbReference>
<accession>A0A9Q0SDC9</accession>